<dbReference type="Gene3D" id="3.40.50.2000">
    <property type="entry name" value="Glycogen Phosphorylase B"/>
    <property type="match status" value="2"/>
</dbReference>
<keyword evidence="4" id="KW-1185">Reference proteome</keyword>
<dbReference type="GO" id="GO:0008713">
    <property type="term" value="F:ADP-heptose-lipopolysaccharide heptosyltransferase activity"/>
    <property type="evidence" value="ECO:0007669"/>
    <property type="project" value="TreeGrafter"/>
</dbReference>
<evidence type="ECO:0000256" key="2">
    <source>
        <dbReference type="ARBA" id="ARBA00022679"/>
    </source>
</evidence>
<keyword evidence="1" id="KW-0328">Glycosyltransferase</keyword>
<name>R9PG70_AGAAL</name>
<dbReference type="InterPro" id="IPR051199">
    <property type="entry name" value="LPS_LOS_Heptosyltrfase"/>
</dbReference>
<dbReference type="GO" id="GO:0009244">
    <property type="term" value="P:lipopolysaccharide core region biosynthetic process"/>
    <property type="evidence" value="ECO:0007669"/>
    <property type="project" value="TreeGrafter"/>
</dbReference>
<dbReference type="InterPro" id="IPR002201">
    <property type="entry name" value="Glyco_trans_9"/>
</dbReference>
<dbReference type="STRING" id="1331007.AALB_0439"/>
<proteinExistence type="predicted"/>
<reference evidence="3" key="1">
    <citation type="journal article" date="2013" name="Genome Announc.">
        <title>Draft Genome Sequence of Agarivorans albus Strain MKT 106T, an Agarolytic Marine Bacterium.</title>
        <authorList>
            <person name="Yasuike M."/>
            <person name="Nakamura Y."/>
            <person name="Kai W."/>
            <person name="Fujiwara A."/>
            <person name="Fukui Y."/>
            <person name="Satomi M."/>
            <person name="Sano M."/>
        </authorList>
    </citation>
    <scope>NUCLEOTIDE SEQUENCE [LARGE SCALE GENOMIC DNA]</scope>
</reference>
<dbReference type="GO" id="GO:0005829">
    <property type="term" value="C:cytosol"/>
    <property type="evidence" value="ECO:0007669"/>
    <property type="project" value="TreeGrafter"/>
</dbReference>
<dbReference type="PANTHER" id="PTHR30160">
    <property type="entry name" value="TETRAACYLDISACCHARIDE 4'-KINASE-RELATED"/>
    <property type="match status" value="1"/>
</dbReference>
<comment type="caution">
    <text evidence="3">The sequence shown here is derived from an EMBL/GenBank/DDBJ whole genome shotgun (WGS) entry which is preliminary data.</text>
</comment>
<evidence type="ECO:0000313" key="4">
    <source>
        <dbReference type="Proteomes" id="UP000014461"/>
    </source>
</evidence>
<dbReference type="PANTHER" id="PTHR30160:SF15">
    <property type="entry name" value="GLYCOSYLTRANSFERASE HI_0523-RELATED"/>
    <property type="match status" value="1"/>
</dbReference>
<protein>
    <submittedName>
        <fullName evidence="3">LOS biosynthesis enzyme LBGB</fullName>
    </submittedName>
</protein>
<dbReference type="OrthoDB" id="89608at2"/>
<gene>
    <name evidence="3" type="ORF">AALB_0439</name>
</gene>
<sequence>MLKDNTFGRLLKWRERLSFFIGKWLFDKPIAKLEAARSIQSILVVRGDGKIGDSVVSSFLYRELKSNNQHLNIGVLCTPNSRHLFDADPHIDKVHCYPKRAKLWQVRSLLSELPNYDAVVFLAEVFKPRDFLMLRCLNAKANVGVADNVALINCNIASKVAGQHSQQYFVEAAKSLGFAVNDFSYHFNLPDVIDEQVLSFLGDKQDRFIAINAFGNTSKRSFSEARLREVLLALKARFSYPIVALASPVTQQLVSSISASIDGVFCLDGTESIEQNAALIKHSKLFISVDTATVHLAHCFKTPMVAIYRQDPANFAMWSPNYQPTKAIFTRAAKTRSEEVSIEEFDLDELLDAAAKLLHN</sequence>
<dbReference type="AlphaFoldDB" id="R9PG70"/>
<accession>R9PG70</accession>
<dbReference type="EMBL" id="BARX01000002">
    <property type="protein sequence ID" value="GAD00359.1"/>
    <property type="molecule type" value="Genomic_DNA"/>
</dbReference>
<evidence type="ECO:0000256" key="1">
    <source>
        <dbReference type="ARBA" id="ARBA00022676"/>
    </source>
</evidence>
<dbReference type="Pfam" id="PF01075">
    <property type="entry name" value="Glyco_transf_9"/>
    <property type="match status" value="1"/>
</dbReference>
<evidence type="ECO:0000313" key="3">
    <source>
        <dbReference type="EMBL" id="GAD00359.1"/>
    </source>
</evidence>
<organism evidence="3 4">
    <name type="scientific">Agarivorans albus MKT 106</name>
    <dbReference type="NCBI Taxonomy" id="1331007"/>
    <lineage>
        <taxon>Bacteria</taxon>
        <taxon>Pseudomonadati</taxon>
        <taxon>Pseudomonadota</taxon>
        <taxon>Gammaproteobacteria</taxon>
        <taxon>Alteromonadales</taxon>
        <taxon>Alteromonadaceae</taxon>
        <taxon>Agarivorans</taxon>
    </lineage>
</organism>
<dbReference type="SUPFAM" id="SSF53756">
    <property type="entry name" value="UDP-Glycosyltransferase/glycogen phosphorylase"/>
    <property type="match status" value="1"/>
</dbReference>
<dbReference type="CDD" id="cd03789">
    <property type="entry name" value="GT9_LPS_heptosyltransferase"/>
    <property type="match status" value="1"/>
</dbReference>
<dbReference type="Proteomes" id="UP000014461">
    <property type="component" value="Unassembled WGS sequence"/>
</dbReference>
<keyword evidence="2" id="KW-0808">Transferase</keyword>
<dbReference type="RefSeq" id="WP_016400127.1">
    <property type="nucleotide sequence ID" value="NZ_BARX01000002.1"/>
</dbReference>